<keyword evidence="1" id="KW-1133">Transmembrane helix</keyword>
<keyword evidence="1" id="KW-0812">Transmembrane</keyword>
<keyword evidence="3" id="KW-1185">Reference proteome</keyword>
<evidence type="ECO:0000313" key="3">
    <source>
        <dbReference type="Proteomes" id="UP000249620"/>
    </source>
</evidence>
<protein>
    <submittedName>
        <fullName evidence="2">Uncharacterized protein</fullName>
    </submittedName>
</protein>
<dbReference type="AlphaFoldDB" id="A0A327YXE8"/>
<dbReference type="EMBL" id="QLMI01000002">
    <property type="protein sequence ID" value="RAK24587.1"/>
    <property type="molecule type" value="Genomic_DNA"/>
</dbReference>
<comment type="caution">
    <text evidence="2">The sequence shown here is derived from an EMBL/GenBank/DDBJ whole genome shotgun (WGS) entry which is preliminary data.</text>
</comment>
<proteinExistence type="predicted"/>
<feature type="transmembrane region" description="Helical" evidence="1">
    <location>
        <begin position="12"/>
        <end position="33"/>
    </location>
</feature>
<evidence type="ECO:0000256" key="1">
    <source>
        <dbReference type="SAM" id="Phobius"/>
    </source>
</evidence>
<name>A0A327YXE8_9FLAO</name>
<sequence length="114" mass="13092">MLSLSKRNLKAITIYILYFLIIILLINVFINYVNRSNQTAIIENSMNYELIEGVVNSKHQDNSWGKRGGLSIFVDGGKYSISNNQIFDLIKVGDTVKKNKGEKWFYINGIAHEY</sequence>
<dbReference type="Proteomes" id="UP000249620">
    <property type="component" value="Unassembled WGS sequence"/>
</dbReference>
<gene>
    <name evidence="2" type="ORF">B0I03_102452</name>
</gene>
<organism evidence="2 3">
    <name type="scientific">Flavobacterium aquaticum</name>
    <dbReference type="NCBI Taxonomy" id="1236486"/>
    <lineage>
        <taxon>Bacteria</taxon>
        <taxon>Pseudomonadati</taxon>
        <taxon>Bacteroidota</taxon>
        <taxon>Flavobacteriia</taxon>
        <taxon>Flavobacteriales</taxon>
        <taxon>Flavobacteriaceae</taxon>
        <taxon>Flavobacterium</taxon>
    </lineage>
</organism>
<accession>A0A327YXE8</accession>
<evidence type="ECO:0000313" key="2">
    <source>
        <dbReference type="EMBL" id="RAK24587.1"/>
    </source>
</evidence>
<keyword evidence="1" id="KW-0472">Membrane</keyword>
<reference evidence="2 3" key="1">
    <citation type="submission" date="2018-06" db="EMBL/GenBank/DDBJ databases">
        <title>Genomic Encyclopedia of Type Strains, Phase III (KMG-III): the genomes of soil and plant-associated and newly described type strains.</title>
        <authorList>
            <person name="Whitman W."/>
        </authorList>
    </citation>
    <scope>NUCLEOTIDE SEQUENCE [LARGE SCALE GENOMIC DNA]</scope>
    <source>
        <strain evidence="2 3">CGMCC 1.12398</strain>
    </source>
</reference>